<dbReference type="Pfam" id="PF07398">
    <property type="entry name" value="MDMPI_C"/>
    <property type="match status" value="1"/>
</dbReference>
<organism evidence="3 4">
    <name type="scientific">Streptomyces nymphaeiformis</name>
    <dbReference type="NCBI Taxonomy" id="2663842"/>
    <lineage>
        <taxon>Bacteria</taxon>
        <taxon>Bacillati</taxon>
        <taxon>Actinomycetota</taxon>
        <taxon>Actinomycetes</taxon>
        <taxon>Kitasatosporales</taxon>
        <taxon>Streptomycetaceae</taxon>
        <taxon>Streptomyces</taxon>
    </lineage>
</organism>
<dbReference type="RefSeq" id="WP_184933310.1">
    <property type="nucleotide sequence ID" value="NZ_JACHJY010000025.1"/>
</dbReference>
<dbReference type="InterPro" id="IPR034660">
    <property type="entry name" value="DinB/YfiT-like"/>
</dbReference>
<proteinExistence type="predicted"/>
<dbReference type="PANTHER" id="PTHR40758:SF1">
    <property type="entry name" value="CONSERVED PROTEIN"/>
    <property type="match status" value="1"/>
</dbReference>
<gene>
    <name evidence="3" type="ORF">GGE06_008522</name>
</gene>
<evidence type="ECO:0000259" key="2">
    <source>
        <dbReference type="Pfam" id="PF11716"/>
    </source>
</evidence>
<sequence length="230" mass="24767">MEPSSLLGHLRSELDAFRDCLDGDLAAPVVHCGDWTLLDLAGHLGGSNLWAAAAVTENRGDYEAPAAPGERAALVRWFEGTSRNLYEALDTDPGTPAWTFHPPHTVGFWQRRRCLEALVHRWDAELAVGIPRPLDAELAGEGVAEVFDTMAPRQVDRGRARSPEAALRLTATDTGASWDYGPGAPVAELAAPAESLLLMLWGRAPLDGGAFVWNGDEEAGRRILRGPLTA</sequence>
<dbReference type="PANTHER" id="PTHR40758">
    <property type="entry name" value="CONSERVED PROTEIN"/>
    <property type="match status" value="1"/>
</dbReference>
<reference evidence="3 4" key="1">
    <citation type="submission" date="2020-08" db="EMBL/GenBank/DDBJ databases">
        <title>Genomic Encyclopedia of Type Strains, Phase III (KMG-III): the genomes of soil and plant-associated and newly described type strains.</title>
        <authorList>
            <person name="Whitman W."/>
        </authorList>
    </citation>
    <scope>NUCLEOTIDE SEQUENCE [LARGE SCALE GENOMIC DNA]</scope>
    <source>
        <strain evidence="3 4">SFB5A</strain>
    </source>
</reference>
<keyword evidence="4" id="KW-1185">Reference proteome</keyword>
<dbReference type="EMBL" id="JACHJY010000025">
    <property type="protein sequence ID" value="MBB4987549.1"/>
    <property type="molecule type" value="Genomic_DNA"/>
</dbReference>
<comment type="caution">
    <text evidence="3">The sequence shown here is derived from an EMBL/GenBank/DDBJ whole genome shotgun (WGS) entry which is preliminary data.</text>
</comment>
<dbReference type="InterPro" id="IPR024344">
    <property type="entry name" value="MDMPI_metal-binding"/>
</dbReference>
<dbReference type="AlphaFoldDB" id="A0A7W7U9X2"/>
<protein>
    <submittedName>
        <fullName evidence="3">Uncharacterized protein (TIGR03083 family)</fullName>
    </submittedName>
</protein>
<dbReference type="SUPFAM" id="SSF109854">
    <property type="entry name" value="DinB/YfiT-like putative metalloenzymes"/>
    <property type="match status" value="1"/>
</dbReference>
<accession>A0A7W7U9X2</accession>
<dbReference type="NCBIfam" id="TIGR03083">
    <property type="entry name" value="maleylpyruvate isomerase family mycothiol-dependent enzyme"/>
    <property type="match status" value="1"/>
</dbReference>
<feature type="domain" description="MDMPI C-terminal" evidence="1">
    <location>
        <begin position="137"/>
        <end position="219"/>
    </location>
</feature>
<evidence type="ECO:0000313" key="3">
    <source>
        <dbReference type="EMBL" id="MBB4987549.1"/>
    </source>
</evidence>
<dbReference type="InterPro" id="IPR017517">
    <property type="entry name" value="Maleyloyr_isom"/>
</dbReference>
<dbReference type="GO" id="GO:0046872">
    <property type="term" value="F:metal ion binding"/>
    <property type="evidence" value="ECO:0007669"/>
    <property type="project" value="InterPro"/>
</dbReference>
<feature type="domain" description="Mycothiol-dependent maleylpyruvate isomerase metal-binding" evidence="2">
    <location>
        <begin position="9"/>
        <end position="124"/>
    </location>
</feature>
<evidence type="ECO:0000259" key="1">
    <source>
        <dbReference type="Pfam" id="PF07398"/>
    </source>
</evidence>
<dbReference type="InterPro" id="IPR010872">
    <property type="entry name" value="MDMPI_C-term_domain"/>
</dbReference>
<evidence type="ECO:0000313" key="4">
    <source>
        <dbReference type="Proteomes" id="UP000582643"/>
    </source>
</evidence>
<dbReference type="Pfam" id="PF11716">
    <property type="entry name" value="MDMPI_N"/>
    <property type="match status" value="1"/>
</dbReference>
<dbReference type="Proteomes" id="UP000582643">
    <property type="component" value="Unassembled WGS sequence"/>
</dbReference>
<dbReference type="GO" id="GO:0005886">
    <property type="term" value="C:plasma membrane"/>
    <property type="evidence" value="ECO:0007669"/>
    <property type="project" value="TreeGrafter"/>
</dbReference>
<name>A0A7W7U9X2_9ACTN</name>